<keyword evidence="2" id="KW-1185">Reference proteome</keyword>
<dbReference type="EMBL" id="JARBHB010000010">
    <property type="protein sequence ID" value="KAJ8874452.1"/>
    <property type="molecule type" value="Genomic_DNA"/>
</dbReference>
<gene>
    <name evidence="1" type="ORF">PR048_025301</name>
</gene>
<accession>A0ABQ9GQZ3</accession>
<protein>
    <submittedName>
        <fullName evidence="1">Uncharacterized protein</fullName>
    </submittedName>
</protein>
<sequence length="111" mass="12647">MMDMLLNAIMCKFLNSLTRMKSHYYASLATRHIIYSHWTELYLNLIQFGELLGETWGNTATPENAIAGFRATRIHPFNVDAIPDFAFVVNPRPSENENCEPAPDSLLETNL</sequence>
<proteinExistence type="predicted"/>
<comment type="caution">
    <text evidence="1">The sequence shown here is derived from an EMBL/GenBank/DDBJ whole genome shotgun (WGS) entry which is preliminary data.</text>
</comment>
<reference evidence="1 2" key="1">
    <citation type="submission" date="2023-02" db="EMBL/GenBank/DDBJ databases">
        <title>LHISI_Scaffold_Assembly.</title>
        <authorList>
            <person name="Stuart O.P."/>
            <person name="Cleave R."/>
            <person name="Magrath M.J.L."/>
            <person name="Mikheyev A.S."/>
        </authorList>
    </citation>
    <scope>NUCLEOTIDE SEQUENCE [LARGE SCALE GENOMIC DNA]</scope>
    <source>
        <strain evidence="1">Daus_M_001</strain>
        <tissue evidence="1">Leg muscle</tissue>
    </source>
</reference>
<dbReference type="Proteomes" id="UP001159363">
    <property type="component" value="Chromosome 9"/>
</dbReference>
<evidence type="ECO:0000313" key="1">
    <source>
        <dbReference type="EMBL" id="KAJ8874452.1"/>
    </source>
</evidence>
<name>A0ABQ9GQZ3_9NEOP</name>
<evidence type="ECO:0000313" key="2">
    <source>
        <dbReference type="Proteomes" id="UP001159363"/>
    </source>
</evidence>
<organism evidence="1 2">
    <name type="scientific">Dryococelus australis</name>
    <dbReference type="NCBI Taxonomy" id="614101"/>
    <lineage>
        <taxon>Eukaryota</taxon>
        <taxon>Metazoa</taxon>
        <taxon>Ecdysozoa</taxon>
        <taxon>Arthropoda</taxon>
        <taxon>Hexapoda</taxon>
        <taxon>Insecta</taxon>
        <taxon>Pterygota</taxon>
        <taxon>Neoptera</taxon>
        <taxon>Polyneoptera</taxon>
        <taxon>Phasmatodea</taxon>
        <taxon>Verophasmatodea</taxon>
        <taxon>Anareolatae</taxon>
        <taxon>Phasmatidae</taxon>
        <taxon>Eurycanthinae</taxon>
        <taxon>Dryococelus</taxon>
    </lineage>
</organism>